<accession>A0AAW5E101</accession>
<dbReference type="InterPro" id="IPR036779">
    <property type="entry name" value="LysM_dom_sf"/>
</dbReference>
<dbReference type="RefSeq" id="WP_240256511.1">
    <property type="nucleotide sequence ID" value="NZ_JAKTTI010000024.1"/>
</dbReference>
<dbReference type="Pfam" id="PF20918">
    <property type="entry name" value="SPOCS_spoVID-N"/>
    <property type="match status" value="1"/>
</dbReference>
<evidence type="ECO:0000256" key="2">
    <source>
        <dbReference type="SAM" id="MobiDB-lite"/>
    </source>
</evidence>
<evidence type="ECO:0000256" key="1">
    <source>
        <dbReference type="SAM" id="Coils"/>
    </source>
</evidence>
<dbReference type="InterPro" id="IPR014256">
    <property type="entry name" value="Spore_VI_D"/>
</dbReference>
<dbReference type="AlphaFoldDB" id="A0AAW5E101"/>
<dbReference type="PANTHER" id="PTHR33734">
    <property type="entry name" value="LYSM DOMAIN-CONTAINING GPI-ANCHORED PROTEIN 2"/>
    <property type="match status" value="1"/>
</dbReference>
<dbReference type="CDD" id="cd00118">
    <property type="entry name" value="LysM"/>
    <property type="match status" value="1"/>
</dbReference>
<comment type="caution">
    <text evidence="4">The sequence shown here is derived from an EMBL/GenBank/DDBJ whole genome shotgun (WGS) entry which is preliminary data.</text>
</comment>
<dbReference type="SMART" id="SM00257">
    <property type="entry name" value="LysM"/>
    <property type="match status" value="1"/>
</dbReference>
<dbReference type="InterPro" id="IPR048862">
    <property type="entry name" value="SPOCS_spoVID_N"/>
</dbReference>
<dbReference type="EMBL" id="JAKTTI010000024">
    <property type="protein sequence ID" value="MCH1626595.1"/>
    <property type="molecule type" value="Genomic_DNA"/>
</dbReference>
<evidence type="ECO:0000313" key="5">
    <source>
        <dbReference type="Proteomes" id="UP001431131"/>
    </source>
</evidence>
<dbReference type="NCBIfam" id="TIGR02907">
    <property type="entry name" value="spore_VI_D"/>
    <property type="match status" value="1"/>
</dbReference>
<reference evidence="4" key="1">
    <citation type="submission" date="2022-02" db="EMBL/GenBank/DDBJ databases">
        <title>Fredinandcohnia quinoae sp. nov. isolated from Chenopodium quinoa seeds.</title>
        <authorList>
            <person name="Saati-Santamaria Z."/>
            <person name="Flores-Felix J.D."/>
            <person name="Igual J.M."/>
            <person name="Velazquez E."/>
            <person name="Garcia-Fraile P."/>
            <person name="Martinez-Molina E."/>
        </authorList>
    </citation>
    <scope>NUCLEOTIDE SEQUENCE</scope>
    <source>
        <strain evidence="4">SECRCQ15</strain>
    </source>
</reference>
<dbReference type="Gene3D" id="3.10.350.10">
    <property type="entry name" value="LysM domain"/>
    <property type="match status" value="1"/>
</dbReference>
<dbReference type="GO" id="GO:0008932">
    <property type="term" value="F:lytic endotransglycosylase activity"/>
    <property type="evidence" value="ECO:0007669"/>
    <property type="project" value="TreeGrafter"/>
</dbReference>
<gene>
    <name evidence="4" type="primary">spoVID</name>
    <name evidence="4" type="ORF">MJG50_14750</name>
</gene>
<name>A0AAW5E101_9BACI</name>
<sequence length="424" mass="48457">MSSDNQSCLRFSIEESVWFQKGQEVSELVSISLDPDIVIQEHDQYVSIRGALKLSGEYHIDQDTSQDETRDFTSARLVNEIITREDGITELNHRFPVDITIPKYRIESLEDVYVAVEAFDYDLPKRGCMQIAADLSISGIRDLNNGDSSKTNEANQEYEEITNVNEREEEVQEDQDNLDVNERKEAVAQVEQGEVPLVSEATHNEEIESEVEAPIAEVEQKREEPAQEEVLARNASDEDEQVWAEEEVTLHTGEVSEIDNELHEEPHDDDLFIPFEVEARKEAYQEQEEANILEVNQENEEIITPQIGVKARHEKTFVFGSSEARGKTITAVEDKNHSTEALTNDKQVTKRNENELYLTKIFTRDEEEELSKMKICIVQNGDSLDKIAERYEISVQQLIRANSLTSDHHVSEGQLLYIPTNINS</sequence>
<keyword evidence="1" id="KW-0175">Coiled coil</keyword>
<feature type="coiled-coil region" evidence="1">
    <location>
        <begin position="151"/>
        <end position="184"/>
    </location>
</feature>
<organism evidence="4 5">
    <name type="scientific">Fredinandcohnia quinoae</name>
    <dbReference type="NCBI Taxonomy" id="2918902"/>
    <lineage>
        <taxon>Bacteria</taxon>
        <taxon>Bacillati</taxon>
        <taxon>Bacillota</taxon>
        <taxon>Bacilli</taxon>
        <taxon>Bacillales</taxon>
        <taxon>Bacillaceae</taxon>
        <taxon>Fredinandcohnia</taxon>
    </lineage>
</organism>
<protein>
    <submittedName>
        <fullName evidence="4">Stage VI sporulation protein D</fullName>
    </submittedName>
</protein>
<dbReference type="PROSITE" id="PS51782">
    <property type="entry name" value="LYSM"/>
    <property type="match status" value="1"/>
</dbReference>
<dbReference type="Pfam" id="PF01476">
    <property type="entry name" value="LysM"/>
    <property type="match status" value="1"/>
</dbReference>
<evidence type="ECO:0000313" key="4">
    <source>
        <dbReference type="EMBL" id="MCH1626595.1"/>
    </source>
</evidence>
<keyword evidence="5" id="KW-1185">Reference proteome</keyword>
<feature type="region of interest" description="Disordered" evidence="2">
    <location>
        <begin position="221"/>
        <end position="241"/>
    </location>
</feature>
<feature type="domain" description="LysM" evidence="3">
    <location>
        <begin position="374"/>
        <end position="418"/>
    </location>
</feature>
<proteinExistence type="predicted"/>
<dbReference type="SUPFAM" id="SSF54106">
    <property type="entry name" value="LysM domain"/>
    <property type="match status" value="1"/>
</dbReference>
<dbReference type="Proteomes" id="UP001431131">
    <property type="component" value="Unassembled WGS sequence"/>
</dbReference>
<evidence type="ECO:0000259" key="3">
    <source>
        <dbReference type="PROSITE" id="PS51782"/>
    </source>
</evidence>
<dbReference type="InterPro" id="IPR018392">
    <property type="entry name" value="LysM"/>
</dbReference>
<dbReference type="PANTHER" id="PTHR33734:SF36">
    <property type="entry name" value="STAGE VI SPORULATION PROTEIN D"/>
    <property type="match status" value="1"/>
</dbReference>